<accession>A0AAV9ZFC4</accession>
<keyword evidence="2" id="KW-1185">Reference proteome</keyword>
<dbReference type="EMBL" id="JAWWNJ010000159">
    <property type="protein sequence ID" value="KAK6980509.1"/>
    <property type="molecule type" value="Genomic_DNA"/>
</dbReference>
<dbReference type="Proteomes" id="UP001362999">
    <property type="component" value="Unassembled WGS sequence"/>
</dbReference>
<proteinExistence type="predicted"/>
<evidence type="ECO:0000313" key="2">
    <source>
        <dbReference type="Proteomes" id="UP001362999"/>
    </source>
</evidence>
<reference evidence="1 2" key="1">
    <citation type="journal article" date="2024" name="J Genomics">
        <title>Draft genome sequencing and assembly of Favolaschia claudopus CIRM-BRFM 2984 isolated from oak limbs.</title>
        <authorList>
            <person name="Navarro D."/>
            <person name="Drula E."/>
            <person name="Chaduli D."/>
            <person name="Cazenave R."/>
            <person name="Ahrendt S."/>
            <person name="Wang J."/>
            <person name="Lipzen A."/>
            <person name="Daum C."/>
            <person name="Barry K."/>
            <person name="Grigoriev I.V."/>
            <person name="Favel A."/>
            <person name="Rosso M.N."/>
            <person name="Martin F."/>
        </authorList>
    </citation>
    <scope>NUCLEOTIDE SEQUENCE [LARGE SCALE GENOMIC DNA]</scope>
    <source>
        <strain evidence="1 2">CIRM-BRFM 2984</strain>
    </source>
</reference>
<comment type="caution">
    <text evidence="1">The sequence shown here is derived from an EMBL/GenBank/DDBJ whole genome shotgun (WGS) entry which is preliminary data.</text>
</comment>
<organism evidence="1 2">
    <name type="scientific">Favolaschia claudopus</name>
    <dbReference type="NCBI Taxonomy" id="2862362"/>
    <lineage>
        <taxon>Eukaryota</taxon>
        <taxon>Fungi</taxon>
        <taxon>Dikarya</taxon>
        <taxon>Basidiomycota</taxon>
        <taxon>Agaricomycotina</taxon>
        <taxon>Agaricomycetes</taxon>
        <taxon>Agaricomycetidae</taxon>
        <taxon>Agaricales</taxon>
        <taxon>Marasmiineae</taxon>
        <taxon>Mycenaceae</taxon>
        <taxon>Favolaschia</taxon>
    </lineage>
</organism>
<dbReference type="AlphaFoldDB" id="A0AAV9ZFC4"/>
<gene>
    <name evidence="1" type="ORF">R3P38DRAFT_470047</name>
</gene>
<protein>
    <submittedName>
        <fullName evidence="1">Uncharacterized protein</fullName>
    </submittedName>
</protein>
<evidence type="ECO:0000313" key="1">
    <source>
        <dbReference type="EMBL" id="KAK6980509.1"/>
    </source>
</evidence>
<sequence>MTLNPLFIEFLTLWACPRHVMLREDSSFNCSAGTVSEMTELGLLTGSSTTAVPSLSPEWLDAIYTTNLPPVERRLVSVRGLESSLVSCPIPRSALPDALRLSTAMIILFTAAPSFLDCPASLLPDTFS</sequence>
<name>A0AAV9ZFC4_9AGAR</name>